<keyword evidence="4" id="KW-0732">Signal</keyword>
<dbReference type="NCBIfam" id="TIGR02887">
    <property type="entry name" value="spore_ger_x_C"/>
    <property type="match status" value="1"/>
</dbReference>
<dbReference type="PANTHER" id="PTHR35789">
    <property type="entry name" value="SPORE GERMINATION PROTEIN B3"/>
    <property type="match status" value="1"/>
</dbReference>
<evidence type="ECO:0000256" key="3">
    <source>
        <dbReference type="ARBA" id="ARBA00022544"/>
    </source>
</evidence>
<keyword evidence="7" id="KW-0449">Lipoprotein</keyword>
<dbReference type="InterPro" id="IPR008844">
    <property type="entry name" value="Spore_GerAC-like"/>
</dbReference>
<evidence type="ECO:0000256" key="6">
    <source>
        <dbReference type="ARBA" id="ARBA00023139"/>
    </source>
</evidence>
<evidence type="ECO:0000256" key="5">
    <source>
        <dbReference type="ARBA" id="ARBA00023136"/>
    </source>
</evidence>
<protein>
    <submittedName>
        <fullName evidence="10">Spore germination protein KC</fullName>
    </submittedName>
</protein>
<keyword evidence="11" id="KW-1185">Reference proteome</keyword>
<comment type="caution">
    <text evidence="10">The sequence shown here is derived from an EMBL/GenBank/DDBJ whole genome shotgun (WGS) entry which is preliminary data.</text>
</comment>
<comment type="similarity">
    <text evidence="2">Belongs to the GerABKC lipoprotein family.</text>
</comment>
<evidence type="ECO:0000259" key="9">
    <source>
        <dbReference type="Pfam" id="PF25198"/>
    </source>
</evidence>
<dbReference type="PANTHER" id="PTHR35789:SF1">
    <property type="entry name" value="SPORE GERMINATION PROTEIN B3"/>
    <property type="match status" value="1"/>
</dbReference>
<dbReference type="EMBL" id="JAUSSU010000004">
    <property type="protein sequence ID" value="MDQ0113009.1"/>
    <property type="molecule type" value="Genomic_DNA"/>
</dbReference>
<dbReference type="Gene3D" id="3.30.300.210">
    <property type="entry name" value="Nutrient germinant receptor protein C, domain 3"/>
    <property type="match status" value="1"/>
</dbReference>
<accession>A0ABT9U3I2</accession>
<gene>
    <name evidence="10" type="ORF">J2T15_002444</name>
</gene>
<comment type="subcellular location">
    <subcellularLocation>
        <location evidence="1">Membrane</location>
        <topology evidence="1">Lipid-anchor</topology>
    </subcellularLocation>
</comment>
<keyword evidence="5" id="KW-0472">Membrane</keyword>
<dbReference type="Pfam" id="PF05504">
    <property type="entry name" value="Spore_GerAC"/>
    <property type="match status" value="1"/>
</dbReference>
<reference evidence="10 11" key="1">
    <citation type="submission" date="2023-07" db="EMBL/GenBank/DDBJ databases">
        <title>Sorghum-associated microbial communities from plants grown in Nebraska, USA.</title>
        <authorList>
            <person name="Schachtman D."/>
        </authorList>
    </citation>
    <scope>NUCLEOTIDE SEQUENCE [LARGE SCALE GENOMIC DNA]</scope>
    <source>
        <strain evidence="10 11">CC482</strain>
    </source>
</reference>
<dbReference type="InterPro" id="IPR057336">
    <property type="entry name" value="GerAC_N"/>
</dbReference>
<evidence type="ECO:0000313" key="11">
    <source>
        <dbReference type="Proteomes" id="UP001229346"/>
    </source>
</evidence>
<name>A0ABT9U3I2_PAEHA</name>
<feature type="domain" description="Spore germination protein N-terminal" evidence="9">
    <location>
        <begin position="24"/>
        <end position="195"/>
    </location>
</feature>
<organism evidence="10 11">
    <name type="scientific">Paenibacillus harenae</name>
    <dbReference type="NCBI Taxonomy" id="306543"/>
    <lineage>
        <taxon>Bacteria</taxon>
        <taxon>Bacillati</taxon>
        <taxon>Bacillota</taxon>
        <taxon>Bacilli</taxon>
        <taxon>Bacillales</taxon>
        <taxon>Paenibacillaceae</taxon>
        <taxon>Paenibacillus</taxon>
    </lineage>
</organism>
<evidence type="ECO:0000256" key="1">
    <source>
        <dbReference type="ARBA" id="ARBA00004635"/>
    </source>
</evidence>
<dbReference type="InterPro" id="IPR046953">
    <property type="entry name" value="Spore_GerAC-like_C"/>
</dbReference>
<dbReference type="Pfam" id="PF25198">
    <property type="entry name" value="Spore_GerAC_N"/>
    <property type="match status" value="1"/>
</dbReference>
<evidence type="ECO:0000256" key="2">
    <source>
        <dbReference type="ARBA" id="ARBA00007886"/>
    </source>
</evidence>
<keyword evidence="3" id="KW-0309">Germination</keyword>
<evidence type="ECO:0000256" key="7">
    <source>
        <dbReference type="ARBA" id="ARBA00023288"/>
    </source>
</evidence>
<dbReference type="InterPro" id="IPR038501">
    <property type="entry name" value="Spore_GerAC_C_sf"/>
</dbReference>
<feature type="domain" description="Spore germination GerAC-like C-terminal" evidence="8">
    <location>
        <begin position="228"/>
        <end position="390"/>
    </location>
</feature>
<keyword evidence="6" id="KW-0564">Palmitate</keyword>
<evidence type="ECO:0000259" key="8">
    <source>
        <dbReference type="Pfam" id="PF05504"/>
    </source>
</evidence>
<evidence type="ECO:0000313" key="10">
    <source>
        <dbReference type="EMBL" id="MDQ0113009.1"/>
    </source>
</evidence>
<sequence length="405" mass="44201">MKGWRLLPGLLALLACLPLAGCWNRVELSDIAIVSATGVDWKDGQWQLSYQVVIPQAISGQSPSADSGAAVNVFSTRGENFRGAISKASLETPRRLFFAHNQIVIIGQEAARKGISTLAEAYLRTPDSRETVSVFLTKGSARRVLEQLIPLEKIPGAAIQQMVFNEELNGSTFQEMTMHKVLENLLGSAQAVGIPSLAITGTGESLDQADKLARTNTPSKVRLLDLGIVSGDKLVGWITKEESSGVMWITDQIKKSTVSFACPDDGENKVSSIRITKASTKLRPQRSGDKWTMHVETRAEGTLLEYNCGGDMMQPKQVDATGQAIAQSIKGTMESGWKAVAKYKSDVLGFGDLIHRKHPGTWKQIKGEWPDLFARMDVKIQVKVRVNSTGMSGNSFKKVQEKARS</sequence>
<dbReference type="RefSeq" id="WP_307203960.1">
    <property type="nucleotide sequence ID" value="NZ_JAUSSU010000004.1"/>
</dbReference>
<dbReference type="PROSITE" id="PS51257">
    <property type="entry name" value="PROKAR_LIPOPROTEIN"/>
    <property type="match status" value="1"/>
</dbReference>
<dbReference type="Gene3D" id="6.20.190.10">
    <property type="entry name" value="Nutrient germinant receptor protein C, domain 1"/>
    <property type="match status" value="1"/>
</dbReference>
<evidence type="ECO:0000256" key="4">
    <source>
        <dbReference type="ARBA" id="ARBA00022729"/>
    </source>
</evidence>
<dbReference type="Proteomes" id="UP001229346">
    <property type="component" value="Unassembled WGS sequence"/>
</dbReference>
<proteinExistence type="inferred from homology"/>